<gene>
    <name evidence="1" type="ORF">NCTC10860_00098</name>
</gene>
<proteinExistence type="predicted"/>
<dbReference type="Proteomes" id="UP000254084">
    <property type="component" value="Unassembled WGS sequence"/>
</dbReference>
<organism evidence="1 2">
    <name type="scientific">Ectopseudomonas oleovorans</name>
    <name type="common">Pseudomonas oleovorans</name>
    <dbReference type="NCBI Taxonomy" id="301"/>
    <lineage>
        <taxon>Bacteria</taxon>
        <taxon>Pseudomonadati</taxon>
        <taxon>Pseudomonadota</taxon>
        <taxon>Gammaproteobacteria</taxon>
        <taxon>Pseudomonadales</taxon>
        <taxon>Pseudomonadaceae</taxon>
        <taxon>Ectopseudomonas</taxon>
    </lineage>
</organism>
<accession>A0A379JZF6</accession>
<name>A0A379JZF6_ECTOL</name>
<sequence length="77" mass="8764">MGGERIKSDQPSLYSGYCIGCRLNWIDVWGIQPIQQAGALWKKAFITDGKARTKALYYFARKAMQPVAIWVLPKPFD</sequence>
<evidence type="ECO:0000313" key="2">
    <source>
        <dbReference type="Proteomes" id="UP000254084"/>
    </source>
</evidence>
<protein>
    <submittedName>
        <fullName evidence="1">Uncharacterized protein</fullName>
    </submittedName>
</protein>
<reference evidence="1 2" key="1">
    <citation type="submission" date="2018-06" db="EMBL/GenBank/DDBJ databases">
        <authorList>
            <consortium name="Pathogen Informatics"/>
            <person name="Doyle S."/>
        </authorList>
    </citation>
    <scope>NUCLEOTIDE SEQUENCE [LARGE SCALE GENOMIC DNA]</scope>
    <source>
        <strain evidence="1 2">NCTC10860</strain>
    </source>
</reference>
<evidence type="ECO:0000313" key="1">
    <source>
        <dbReference type="EMBL" id="SUD57895.1"/>
    </source>
</evidence>
<dbReference type="AlphaFoldDB" id="A0A379JZF6"/>
<dbReference type="EMBL" id="UGUW01000001">
    <property type="protein sequence ID" value="SUD57895.1"/>
    <property type="molecule type" value="Genomic_DNA"/>
</dbReference>